<dbReference type="Gene3D" id="3.40.50.150">
    <property type="entry name" value="Vaccinia Virus protein VP39"/>
    <property type="match status" value="1"/>
</dbReference>
<name>A0A6T0DFR4_CHRCT</name>
<evidence type="ECO:0000313" key="3">
    <source>
        <dbReference type="EMBL" id="CAE0784453.1"/>
    </source>
</evidence>
<protein>
    <recommendedName>
        <fullName evidence="4">Calmodulin-lysine N-methyltransferase</fullName>
    </recommendedName>
</protein>
<dbReference type="InterPro" id="IPR019410">
    <property type="entry name" value="Methyltransf_16"/>
</dbReference>
<dbReference type="EMBL" id="HBIZ01059357">
    <property type="protein sequence ID" value="CAE0784453.1"/>
    <property type="molecule type" value="Transcribed_RNA"/>
</dbReference>
<reference evidence="3" key="1">
    <citation type="submission" date="2021-01" db="EMBL/GenBank/DDBJ databases">
        <authorList>
            <person name="Corre E."/>
            <person name="Pelletier E."/>
            <person name="Niang G."/>
            <person name="Scheremetjew M."/>
            <person name="Finn R."/>
            <person name="Kale V."/>
            <person name="Holt S."/>
            <person name="Cochrane G."/>
            <person name="Meng A."/>
            <person name="Brown T."/>
            <person name="Cohen L."/>
        </authorList>
    </citation>
    <scope>NUCLEOTIDE SEQUENCE</scope>
    <source>
        <strain evidence="3">CCMP645</strain>
    </source>
</reference>
<gene>
    <name evidence="2" type="ORF">PCAR00345_LOCUS37157</name>
    <name evidence="3" type="ORF">PCAR00345_LOCUS37158</name>
</gene>
<dbReference type="PANTHER" id="PTHR14614">
    <property type="entry name" value="HEPATOCELLULAR CARCINOMA-ASSOCIATED ANTIGEN"/>
    <property type="match status" value="1"/>
</dbReference>
<evidence type="ECO:0000256" key="1">
    <source>
        <dbReference type="SAM" id="MobiDB-lite"/>
    </source>
</evidence>
<dbReference type="SUPFAM" id="SSF53335">
    <property type="entry name" value="S-adenosyl-L-methionine-dependent methyltransferases"/>
    <property type="match status" value="1"/>
</dbReference>
<proteinExistence type="predicted"/>
<dbReference type="AlphaFoldDB" id="A0A6T0DFR4"/>
<organism evidence="3">
    <name type="scientific">Chrysotila carterae</name>
    <name type="common">Marine alga</name>
    <name type="synonym">Syracosphaera carterae</name>
    <dbReference type="NCBI Taxonomy" id="13221"/>
    <lineage>
        <taxon>Eukaryota</taxon>
        <taxon>Haptista</taxon>
        <taxon>Haptophyta</taxon>
        <taxon>Prymnesiophyceae</taxon>
        <taxon>Isochrysidales</taxon>
        <taxon>Isochrysidaceae</taxon>
        <taxon>Chrysotila</taxon>
    </lineage>
</organism>
<dbReference type="EMBL" id="HBIZ01059356">
    <property type="protein sequence ID" value="CAE0784452.1"/>
    <property type="molecule type" value="Transcribed_RNA"/>
</dbReference>
<dbReference type="Pfam" id="PF10294">
    <property type="entry name" value="Methyltransf_16"/>
    <property type="match status" value="1"/>
</dbReference>
<sequence length="281" mass="29842">MEEAASEDVQSALAAATAQGNIDEVRRLARQMLAANGSKAKPQKSPPRPAPDAKKVAAVETAAQAATTSSHESKQNTSELFGLTLSREHVMGEAIWPAALCLCRWLEGEGAKPLRVLELGAGGGAPGLLAAALGSSSVVLTDGDAGLLPLLQRNLALNRQRISCDVHVYRLDWRSSESVRECCSLAPSTDEPGFDTILAADVLFSVGDIVPMARAVTALLRKHADASLLFAHSCFFDELSHTLLAVMEDAGLKLTRTSRSQEANVLEFRWSSPCEKASPPS</sequence>
<dbReference type="InterPro" id="IPR029063">
    <property type="entry name" value="SAM-dependent_MTases_sf"/>
</dbReference>
<feature type="compositionally biased region" description="Low complexity" evidence="1">
    <location>
        <begin position="58"/>
        <end position="68"/>
    </location>
</feature>
<evidence type="ECO:0008006" key="4">
    <source>
        <dbReference type="Google" id="ProtNLM"/>
    </source>
</evidence>
<accession>A0A6T0DFR4</accession>
<feature type="region of interest" description="Disordered" evidence="1">
    <location>
        <begin position="33"/>
        <end position="77"/>
    </location>
</feature>
<evidence type="ECO:0000313" key="2">
    <source>
        <dbReference type="EMBL" id="CAE0784452.1"/>
    </source>
</evidence>